<dbReference type="Proteomes" id="UP000241229">
    <property type="component" value="Unassembled WGS sequence"/>
</dbReference>
<accession>A0A2P7SAT8</accession>
<dbReference type="OrthoDB" id="5113885at2"/>
<reference evidence="2 3" key="1">
    <citation type="submission" date="2018-03" db="EMBL/GenBank/DDBJ databases">
        <title>The draft genome of Mesorhizobium sp. 6GN-30.</title>
        <authorList>
            <person name="Liu L."/>
            <person name="Li L."/>
            <person name="Wang T."/>
            <person name="Zhang X."/>
            <person name="Liang L."/>
        </authorList>
    </citation>
    <scope>NUCLEOTIDE SEQUENCE [LARGE SCALE GENOMIC DNA]</scope>
    <source>
        <strain evidence="2 3">6GN30</strain>
    </source>
</reference>
<dbReference type="InterPro" id="IPR004716">
    <property type="entry name" value="PTS_IIA_glucitol/sorbitol-sp"/>
</dbReference>
<organism evidence="2 3">
    <name type="scientific">Kumtagia ephedrae</name>
    <dbReference type="NCBI Taxonomy" id="2116701"/>
    <lineage>
        <taxon>Bacteria</taxon>
        <taxon>Pseudomonadati</taxon>
        <taxon>Pseudomonadota</taxon>
        <taxon>Alphaproteobacteria</taxon>
        <taxon>Hyphomicrobiales</taxon>
        <taxon>Phyllobacteriaceae</taxon>
        <taxon>Kumtagia</taxon>
    </lineage>
</organism>
<name>A0A2P7SAT8_9HYPH</name>
<gene>
    <name evidence="2" type="ORF">C7I84_13385</name>
</gene>
<evidence type="ECO:0000256" key="1">
    <source>
        <dbReference type="PROSITE-ProRule" id="PRU00420"/>
    </source>
</evidence>
<comment type="caution">
    <text evidence="2">The sequence shown here is derived from an EMBL/GenBank/DDBJ whole genome shotgun (WGS) entry which is preliminary data.</text>
</comment>
<dbReference type="Gene3D" id="2.40.33.40">
    <property type="entry name" value="Phosphotransferase system, glucitol/sorbitol-specific IIA component"/>
    <property type="match status" value="1"/>
</dbReference>
<feature type="modified residue" description="Phosphohistidine; by HPr" evidence="1">
    <location>
        <position position="43"/>
    </location>
</feature>
<dbReference type="PANTHER" id="PTHR40398:SF1">
    <property type="entry name" value="PTS SYSTEM GLUCITOL_SORBITOL-SPECIFIC EIIA COMPONENT"/>
    <property type="match status" value="1"/>
</dbReference>
<evidence type="ECO:0000313" key="2">
    <source>
        <dbReference type="EMBL" id="PSJ59614.1"/>
    </source>
</evidence>
<dbReference type="SUPFAM" id="SSF141530">
    <property type="entry name" value="PTSIIA/GutA-like"/>
    <property type="match status" value="1"/>
</dbReference>
<protein>
    <submittedName>
        <fullName evidence="2">PTS cellobiose transporter subunit IIB</fullName>
    </submittedName>
</protein>
<dbReference type="InterPro" id="IPR036665">
    <property type="entry name" value="PTS_IIA_glucitol/sorbitol_sf"/>
</dbReference>
<dbReference type="GO" id="GO:0008982">
    <property type="term" value="F:protein-N(PI)-phosphohistidine-sugar phosphotransferase activity"/>
    <property type="evidence" value="ECO:0007669"/>
    <property type="project" value="InterPro"/>
</dbReference>
<dbReference type="GO" id="GO:0005737">
    <property type="term" value="C:cytoplasm"/>
    <property type="evidence" value="ECO:0007669"/>
    <property type="project" value="InterPro"/>
</dbReference>
<dbReference type="AlphaFoldDB" id="A0A2P7SAT8"/>
<dbReference type="EMBL" id="PXYK01000011">
    <property type="protein sequence ID" value="PSJ59614.1"/>
    <property type="molecule type" value="Genomic_DNA"/>
</dbReference>
<dbReference type="RefSeq" id="WP_106772688.1">
    <property type="nucleotide sequence ID" value="NZ_PXYK01000011.1"/>
</dbReference>
<dbReference type="PROSITE" id="PS51097">
    <property type="entry name" value="PTS_EIIA_TYPE_5"/>
    <property type="match status" value="1"/>
</dbReference>
<dbReference type="GO" id="GO:0016301">
    <property type="term" value="F:kinase activity"/>
    <property type="evidence" value="ECO:0007669"/>
    <property type="project" value="TreeGrafter"/>
</dbReference>
<evidence type="ECO:0000313" key="3">
    <source>
        <dbReference type="Proteomes" id="UP000241229"/>
    </source>
</evidence>
<dbReference type="PANTHER" id="PTHR40398">
    <property type="entry name" value="PTS SYSTEM GLUCITOL/SORBITOL-SPECIFIC EIIA COMPONENT"/>
    <property type="match status" value="1"/>
</dbReference>
<sequence>MTMHLKTRITAVGPEVADLAEGGVLILFADGAPPELAEVSVLHKPDVDAGEAPAIGAPIAIGSLEATITALGPTAWKKVAEIGHVVVNFNDAVEAERPGEICASAVDGAALKAALTVGAVITIGRP</sequence>
<proteinExistence type="predicted"/>
<keyword evidence="3" id="KW-1185">Reference proteome</keyword>
<dbReference type="GO" id="GO:0009401">
    <property type="term" value="P:phosphoenolpyruvate-dependent sugar phosphotransferase system"/>
    <property type="evidence" value="ECO:0007669"/>
    <property type="project" value="InterPro"/>
</dbReference>
<dbReference type="Pfam" id="PF03829">
    <property type="entry name" value="PTSIIA_gutA"/>
    <property type="match status" value="1"/>
</dbReference>